<organism evidence="2">
    <name type="scientific">Salix viminalis</name>
    <name type="common">Common osier</name>
    <name type="synonym">Basket willow</name>
    <dbReference type="NCBI Taxonomy" id="40686"/>
    <lineage>
        <taxon>Eukaryota</taxon>
        <taxon>Viridiplantae</taxon>
        <taxon>Streptophyta</taxon>
        <taxon>Embryophyta</taxon>
        <taxon>Tracheophyta</taxon>
        <taxon>Spermatophyta</taxon>
        <taxon>Magnoliopsida</taxon>
        <taxon>eudicotyledons</taxon>
        <taxon>Gunneridae</taxon>
        <taxon>Pentapetalae</taxon>
        <taxon>rosids</taxon>
        <taxon>fabids</taxon>
        <taxon>Malpighiales</taxon>
        <taxon>Salicaceae</taxon>
        <taxon>Saliceae</taxon>
        <taxon>Salix</taxon>
    </lineage>
</organism>
<gene>
    <name evidence="2" type="ORF">SVIM_LOCUS272369</name>
</gene>
<sequence>MYLSVLLPLFPTLSSPTLSLPLNNSRCSITSLGPLQLIFLLYPNSKSFFPKNQVFVSSLNRTRFDNSWTGSPHPC</sequence>
<reference evidence="2" key="1">
    <citation type="submission" date="2019-03" db="EMBL/GenBank/DDBJ databases">
        <authorList>
            <person name="Mank J."/>
            <person name="Almeida P."/>
        </authorList>
    </citation>
    <scope>NUCLEOTIDE SEQUENCE</scope>
    <source>
        <strain evidence="2">78183</strain>
    </source>
</reference>
<dbReference type="EMBL" id="CAADRP010001597">
    <property type="protein sequence ID" value="VFU44364.1"/>
    <property type="molecule type" value="Genomic_DNA"/>
</dbReference>
<evidence type="ECO:0000256" key="1">
    <source>
        <dbReference type="SAM" id="SignalP"/>
    </source>
</evidence>
<feature type="chain" id="PRO_5026881956" evidence="1">
    <location>
        <begin position="20"/>
        <end position="75"/>
    </location>
</feature>
<feature type="signal peptide" evidence="1">
    <location>
        <begin position="1"/>
        <end position="19"/>
    </location>
</feature>
<dbReference type="AlphaFoldDB" id="A0A6N2LW13"/>
<evidence type="ECO:0000313" key="2">
    <source>
        <dbReference type="EMBL" id="VFU44364.1"/>
    </source>
</evidence>
<proteinExistence type="predicted"/>
<accession>A0A6N2LW13</accession>
<keyword evidence="1" id="KW-0732">Signal</keyword>
<protein>
    <submittedName>
        <fullName evidence="2">Uncharacterized protein</fullName>
    </submittedName>
</protein>
<name>A0A6N2LW13_SALVM</name>